<dbReference type="InterPro" id="IPR015422">
    <property type="entry name" value="PyrdxlP-dep_Trfase_small"/>
</dbReference>
<dbReference type="InterPro" id="IPR015424">
    <property type="entry name" value="PyrdxlP-dep_Trfase"/>
</dbReference>
<keyword evidence="2" id="KW-0663">Pyridoxal phosphate</keyword>
<dbReference type="InterPro" id="IPR050478">
    <property type="entry name" value="Ethylene_sulfur-biosynth"/>
</dbReference>
<evidence type="ECO:0000256" key="2">
    <source>
        <dbReference type="ARBA" id="ARBA00022898"/>
    </source>
</evidence>
<dbReference type="OrthoDB" id="7042322at2759"/>
<name>A0A8H3PIB5_9LECA</name>
<gene>
    <name evidence="4" type="ORF">IMSHALPRED_002227</name>
</gene>
<feature type="domain" description="Aminotransferase class I/classII large" evidence="3">
    <location>
        <begin position="53"/>
        <end position="422"/>
    </location>
</feature>
<dbReference type="InterPro" id="IPR004839">
    <property type="entry name" value="Aminotransferase_I/II_large"/>
</dbReference>
<dbReference type="EMBL" id="CAJPDT010000138">
    <property type="protein sequence ID" value="CAF9940925.1"/>
    <property type="molecule type" value="Genomic_DNA"/>
</dbReference>
<protein>
    <recommendedName>
        <fullName evidence="3">Aminotransferase class I/classII large domain-containing protein</fullName>
    </recommendedName>
</protein>
<sequence length="433" mass="48151">MDTPSSDAACTLSQRGHTHATAAKKDLQEVINNLWDAVDNPDGFALMHEEMADYVKDSIQALRTHAFTYGDSFYGSKRLRSAIAQFLNRYFHPHKDVKQEHVVTTAGLVNCLEQMAFALGDRGDGFLIGRPYYTALPSDFGSRAGVRALGVAFGDVDPFSMDAISKYEEALYQAQKGGIPTKALFLCSPQNPLGRCYPREVLVGLMKFCQRHQIHLISDEIYAISVWQNAEAPDAITFDSVLSIDTTGIIDPGLVHALWGISKDFGANGLRIGCIVSQHNNPLLEAVKANSLFTYPPSISDQITSTLLEDTSYTETYIRTNQLRLADNYAFAASFLKQHHIPYSSKVNAAFFLWVDLKPLFSKVATEEERKKQGKDLSGAIMQRLMAKKVFIANGEAFATEEPGWFRVVFSQPRAYVAEGLKRMVTAFEFEAE</sequence>
<evidence type="ECO:0000313" key="4">
    <source>
        <dbReference type="EMBL" id="CAF9940925.1"/>
    </source>
</evidence>
<comment type="similarity">
    <text evidence="1">Belongs to the class-I pyridoxal-phosphate-dependent aminotransferase family.</text>
</comment>
<dbReference type="Gene3D" id="3.90.1150.10">
    <property type="entry name" value="Aspartate Aminotransferase, domain 1"/>
    <property type="match status" value="1"/>
</dbReference>
<dbReference type="GO" id="GO:0030170">
    <property type="term" value="F:pyridoxal phosphate binding"/>
    <property type="evidence" value="ECO:0007669"/>
    <property type="project" value="InterPro"/>
</dbReference>
<reference evidence="4" key="1">
    <citation type="submission" date="2021-03" db="EMBL/GenBank/DDBJ databases">
        <authorList>
            <person name="Tagirdzhanova G."/>
        </authorList>
    </citation>
    <scope>NUCLEOTIDE SEQUENCE</scope>
</reference>
<proteinExistence type="inferred from homology"/>
<dbReference type="Gene3D" id="3.40.640.10">
    <property type="entry name" value="Type I PLP-dependent aspartate aminotransferase-like (Major domain)"/>
    <property type="match status" value="1"/>
</dbReference>
<dbReference type="Pfam" id="PF00155">
    <property type="entry name" value="Aminotran_1_2"/>
    <property type="match status" value="1"/>
</dbReference>
<accession>A0A8H3PIB5</accession>
<dbReference type="GO" id="GO:0006520">
    <property type="term" value="P:amino acid metabolic process"/>
    <property type="evidence" value="ECO:0007669"/>
    <property type="project" value="TreeGrafter"/>
</dbReference>
<comment type="caution">
    <text evidence="4">The sequence shown here is derived from an EMBL/GenBank/DDBJ whole genome shotgun (WGS) entry which is preliminary data.</text>
</comment>
<dbReference type="GO" id="GO:0008483">
    <property type="term" value="F:transaminase activity"/>
    <property type="evidence" value="ECO:0007669"/>
    <property type="project" value="TreeGrafter"/>
</dbReference>
<dbReference type="AlphaFoldDB" id="A0A8H3PIB5"/>
<dbReference type="CDD" id="cd00609">
    <property type="entry name" value="AAT_like"/>
    <property type="match status" value="1"/>
</dbReference>
<evidence type="ECO:0000313" key="5">
    <source>
        <dbReference type="Proteomes" id="UP000664534"/>
    </source>
</evidence>
<dbReference type="InterPro" id="IPR015421">
    <property type="entry name" value="PyrdxlP-dep_Trfase_major"/>
</dbReference>
<dbReference type="PANTHER" id="PTHR43795">
    <property type="entry name" value="BIFUNCTIONAL ASPARTATE AMINOTRANSFERASE AND GLUTAMATE/ASPARTATE-PREPHENATE AMINOTRANSFERASE-RELATED"/>
    <property type="match status" value="1"/>
</dbReference>
<dbReference type="SUPFAM" id="SSF53383">
    <property type="entry name" value="PLP-dependent transferases"/>
    <property type="match status" value="1"/>
</dbReference>
<dbReference type="PRINTS" id="PR00753">
    <property type="entry name" value="ACCSYNTHASE"/>
</dbReference>
<dbReference type="InterPro" id="IPR004838">
    <property type="entry name" value="NHTrfase_class1_PyrdxlP-BS"/>
</dbReference>
<keyword evidence="5" id="KW-1185">Reference proteome</keyword>
<evidence type="ECO:0000256" key="1">
    <source>
        <dbReference type="ARBA" id="ARBA00007441"/>
    </source>
</evidence>
<dbReference type="PROSITE" id="PS00105">
    <property type="entry name" value="AA_TRANSFER_CLASS_1"/>
    <property type="match status" value="1"/>
</dbReference>
<evidence type="ECO:0000259" key="3">
    <source>
        <dbReference type="Pfam" id="PF00155"/>
    </source>
</evidence>
<organism evidence="4 5">
    <name type="scientific">Imshaugia aleurites</name>
    <dbReference type="NCBI Taxonomy" id="172621"/>
    <lineage>
        <taxon>Eukaryota</taxon>
        <taxon>Fungi</taxon>
        <taxon>Dikarya</taxon>
        <taxon>Ascomycota</taxon>
        <taxon>Pezizomycotina</taxon>
        <taxon>Lecanoromycetes</taxon>
        <taxon>OSLEUM clade</taxon>
        <taxon>Lecanoromycetidae</taxon>
        <taxon>Lecanorales</taxon>
        <taxon>Lecanorineae</taxon>
        <taxon>Parmeliaceae</taxon>
        <taxon>Imshaugia</taxon>
    </lineage>
</organism>
<dbReference type="Proteomes" id="UP000664534">
    <property type="component" value="Unassembled WGS sequence"/>
</dbReference>
<dbReference type="PANTHER" id="PTHR43795:SF63">
    <property type="entry name" value="PUTATIVE (AFU_ORTHOLOGUE AFUA_4G00630)-RELATED"/>
    <property type="match status" value="1"/>
</dbReference>